<evidence type="ECO:0000256" key="1">
    <source>
        <dbReference type="SAM" id="MobiDB-lite"/>
    </source>
</evidence>
<protein>
    <submittedName>
        <fullName evidence="2">Uncharacterized protein</fullName>
    </submittedName>
</protein>
<feature type="compositionally biased region" description="Basic residues" evidence="1">
    <location>
        <begin position="174"/>
        <end position="188"/>
    </location>
</feature>
<feature type="compositionally biased region" description="Basic and acidic residues" evidence="1">
    <location>
        <begin position="189"/>
        <end position="201"/>
    </location>
</feature>
<organism evidence="2 3">
    <name type="scientific">Mycena metata</name>
    <dbReference type="NCBI Taxonomy" id="1033252"/>
    <lineage>
        <taxon>Eukaryota</taxon>
        <taxon>Fungi</taxon>
        <taxon>Dikarya</taxon>
        <taxon>Basidiomycota</taxon>
        <taxon>Agaricomycotina</taxon>
        <taxon>Agaricomycetes</taxon>
        <taxon>Agaricomycetidae</taxon>
        <taxon>Agaricales</taxon>
        <taxon>Marasmiineae</taxon>
        <taxon>Mycenaceae</taxon>
        <taxon>Mycena</taxon>
    </lineage>
</organism>
<evidence type="ECO:0000313" key="3">
    <source>
        <dbReference type="Proteomes" id="UP001215598"/>
    </source>
</evidence>
<feature type="region of interest" description="Disordered" evidence="1">
    <location>
        <begin position="80"/>
        <end position="138"/>
    </location>
</feature>
<dbReference type="AlphaFoldDB" id="A0AAD7KD30"/>
<reference evidence="2" key="1">
    <citation type="submission" date="2023-03" db="EMBL/GenBank/DDBJ databases">
        <title>Massive genome expansion in bonnet fungi (Mycena s.s.) driven by repeated elements and novel gene families across ecological guilds.</title>
        <authorList>
            <consortium name="Lawrence Berkeley National Laboratory"/>
            <person name="Harder C.B."/>
            <person name="Miyauchi S."/>
            <person name="Viragh M."/>
            <person name="Kuo A."/>
            <person name="Thoen E."/>
            <person name="Andreopoulos B."/>
            <person name="Lu D."/>
            <person name="Skrede I."/>
            <person name="Drula E."/>
            <person name="Henrissat B."/>
            <person name="Morin E."/>
            <person name="Kohler A."/>
            <person name="Barry K."/>
            <person name="LaButti K."/>
            <person name="Morin E."/>
            <person name="Salamov A."/>
            <person name="Lipzen A."/>
            <person name="Mereny Z."/>
            <person name="Hegedus B."/>
            <person name="Baldrian P."/>
            <person name="Stursova M."/>
            <person name="Weitz H."/>
            <person name="Taylor A."/>
            <person name="Grigoriev I.V."/>
            <person name="Nagy L.G."/>
            <person name="Martin F."/>
            <person name="Kauserud H."/>
        </authorList>
    </citation>
    <scope>NUCLEOTIDE SEQUENCE</scope>
    <source>
        <strain evidence="2">CBHHK182m</strain>
    </source>
</reference>
<feature type="compositionally biased region" description="Acidic residues" evidence="1">
    <location>
        <begin position="24"/>
        <end position="33"/>
    </location>
</feature>
<dbReference type="Proteomes" id="UP001215598">
    <property type="component" value="Unassembled WGS sequence"/>
</dbReference>
<dbReference type="EMBL" id="JARKIB010000003">
    <property type="protein sequence ID" value="KAJ7783111.1"/>
    <property type="molecule type" value="Genomic_DNA"/>
</dbReference>
<feature type="compositionally biased region" description="Polar residues" evidence="1">
    <location>
        <begin position="158"/>
        <end position="170"/>
    </location>
</feature>
<name>A0AAD7KD30_9AGAR</name>
<keyword evidence="3" id="KW-1185">Reference proteome</keyword>
<sequence length="611" mass="69381">MSFHPGSSLYYNHEQYKPPIPADSDSESDLTELSDVEDAMTADLIRAACDTQDLLPLYLAGQDPDAADNPVKDLDALHPRHRLQAYGPRNPRRSARFQHPMEDSALGSKRRRTPSPIRSVRKKVPKQSSEDKKWFTPDGALRIPSHEWQTIPKPYSQLADSDNSSTVTNQSTTKKNRRSKKSKQGHRGGKLDKPKDGSVNPRREIAMARKALDKGDFITSSTFSLLEDASISGQNLQGKRPPPLVRKQIRELYFEKPDAAALDPWLAHFHPLPYVMPNGSDDPVRERDTFVVDKHGLIFFYRTTRAMWLHKRIDEIQAAQEILVGDDLTDPDIQAKFAEQDRGPHMAIIFGHQRQSSEKPYLAAWGRENQDRADQFMALPIVQDIIRWVCKKVRQVWPGLAARFEADARWHKEKYGIEPMFGLFWNFCWNAAFPDQLGIHAGPHVDWKNQLGICLILTYILKCGLLFNHKLKTWLVLWEGDLVAELPPWTLTGYPSSLFYHFNVNVDRLQVVWTSNNIERATPENSQPVVTGDATGRGSMVFFNQSTMRVGPMIGHHSLKSAAKAHKVIKVDRSGSLQEAFDRSSYQIPLPSHVVEKFSTNAPKPSDFTDL</sequence>
<gene>
    <name evidence="2" type="ORF">B0H16DRAFT_1357669</name>
</gene>
<comment type="caution">
    <text evidence="2">The sequence shown here is derived from an EMBL/GenBank/DDBJ whole genome shotgun (WGS) entry which is preliminary data.</text>
</comment>
<proteinExistence type="predicted"/>
<feature type="region of interest" description="Disordered" evidence="1">
    <location>
        <begin position="155"/>
        <end position="201"/>
    </location>
</feature>
<feature type="compositionally biased region" description="Basic residues" evidence="1">
    <location>
        <begin position="108"/>
        <end position="125"/>
    </location>
</feature>
<feature type="region of interest" description="Disordered" evidence="1">
    <location>
        <begin position="1"/>
        <end position="33"/>
    </location>
</feature>
<accession>A0AAD7KD30</accession>
<evidence type="ECO:0000313" key="2">
    <source>
        <dbReference type="EMBL" id="KAJ7783111.1"/>
    </source>
</evidence>